<feature type="compositionally biased region" description="Polar residues" evidence="1">
    <location>
        <begin position="60"/>
        <end position="81"/>
    </location>
</feature>
<reference evidence="3" key="1">
    <citation type="submission" date="2024-06" db="EMBL/GenBank/DDBJ databases">
        <title>Complete genome of Salinicola endophyticus HNIBRBA4755.</title>
        <authorList>
            <person name="Shin S.Y."/>
            <person name="Kang H."/>
            <person name="Song J."/>
        </authorList>
    </citation>
    <scope>NUCLEOTIDE SEQUENCE</scope>
    <source>
        <strain evidence="3">HNIBRBA4755</strain>
    </source>
</reference>
<evidence type="ECO:0000256" key="2">
    <source>
        <dbReference type="SAM" id="SignalP"/>
    </source>
</evidence>
<keyword evidence="2" id="KW-0732">Signal</keyword>
<organism evidence="3">
    <name type="scientific">Salinicola endophyticus</name>
    <dbReference type="NCBI Taxonomy" id="1949083"/>
    <lineage>
        <taxon>Bacteria</taxon>
        <taxon>Pseudomonadati</taxon>
        <taxon>Pseudomonadota</taxon>
        <taxon>Gammaproteobacteria</taxon>
        <taxon>Oceanospirillales</taxon>
        <taxon>Halomonadaceae</taxon>
        <taxon>Salinicola</taxon>
    </lineage>
</organism>
<feature type="chain" id="PRO_5044497425" evidence="2">
    <location>
        <begin position="23"/>
        <end position="120"/>
    </location>
</feature>
<dbReference type="EMBL" id="CP159578">
    <property type="protein sequence ID" value="XCJ80649.1"/>
    <property type="molecule type" value="Genomic_DNA"/>
</dbReference>
<evidence type="ECO:0000256" key="1">
    <source>
        <dbReference type="SAM" id="MobiDB-lite"/>
    </source>
</evidence>
<name>A0AB74UAL6_9GAMM</name>
<feature type="compositionally biased region" description="Polar residues" evidence="1">
    <location>
        <begin position="26"/>
        <end position="42"/>
    </location>
</feature>
<protein>
    <submittedName>
        <fullName evidence="3">Uncharacterized protein</fullName>
    </submittedName>
</protein>
<dbReference type="RefSeq" id="WP_353981469.1">
    <property type="nucleotide sequence ID" value="NZ_CP159578.1"/>
</dbReference>
<gene>
    <name evidence="3" type="ORF">ABV408_05580</name>
</gene>
<dbReference type="AlphaFoldDB" id="A0AB74UAL6"/>
<feature type="region of interest" description="Disordered" evidence="1">
    <location>
        <begin position="21"/>
        <end position="120"/>
    </location>
</feature>
<feature type="signal peptide" evidence="2">
    <location>
        <begin position="1"/>
        <end position="22"/>
    </location>
</feature>
<accession>A0AB74UAL6</accession>
<proteinExistence type="predicted"/>
<evidence type="ECO:0000313" key="3">
    <source>
        <dbReference type="EMBL" id="XCJ80649.1"/>
    </source>
</evidence>
<sequence length="120" mass="11934">MKKRNAALFAALLSLPAAGAFAESAPSVSPETGSANTRTGGATTKVEGATASGKVHGSLESGNSLPDTDNAQTGSANTQPGSLKAEGPTAQDPQAAERPITDTMDNNHGVDSAQDVTPSQ</sequence>